<dbReference type="GO" id="GO:0071555">
    <property type="term" value="P:cell wall organization"/>
    <property type="evidence" value="ECO:0007669"/>
    <property type="project" value="UniProtKB-KW"/>
</dbReference>
<name>A0A9D4U0Y8_ADICA</name>
<dbReference type="SUPFAM" id="SSF53448">
    <property type="entry name" value="Nucleotide-diphospho-sugar transferases"/>
    <property type="match status" value="1"/>
</dbReference>
<evidence type="ECO:0000256" key="3">
    <source>
        <dbReference type="SAM" id="SignalP"/>
    </source>
</evidence>
<keyword evidence="2" id="KW-0961">Cell wall biogenesis/degradation</keyword>
<dbReference type="EC" id="2.4.2.-" evidence="2"/>
<dbReference type="GO" id="GO:0016757">
    <property type="term" value="F:glycosyltransferase activity"/>
    <property type="evidence" value="ECO:0007669"/>
    <property type="project" value="UniProtKB-KW"/>
</dbReference>
<dbReference type="InterPro" id="IPR044821">
    <property type="entry name" value="At1g28695/At4g15970-like"/>
</dbReference>
<feature type="domain" description="Nucleotide-diphospho-sugar transferase" evidence="4">
    <location>
        <begin position="94"/>
        <end position="293"/>
    </location>
</feature>
<comment type="caution">
    <text evidence="5">The sequence shown here is derived from an EMBL/GenBank/DDBJ whole genome shotgun (WGS) entry which is preliminary data.</text>
</comment>
<evidence type="ECO:0000256" key="2">
    <source>
        <dbReference type="RuleBase" id="RU363055"/>
    </source>
</evidence>
<comment type="similarity">
    <text evidence="1 2">Belongs to the glycosyltransferase 77 family.</text>
</comment>
<accession>A0A9D4U0Y8</accession>
<keyword evidence="2" id="KW-0328">Glycosyltransferase</keyword>
<sequence>MAELRRLLLTACAVFLLLLALIAVCLLPPSHPLSISTLSAWLRPQADLDRILQETAMPDKTVIITTLNEAWATPNSMIDLFLHSFGTGKKITRLVNHLLIVALDEKSYERCLSIHLHCFHLKKDGVDFSRSEKLFMTPDYLTMMWTRIDFLRQVLEKGFSFIFSDADVLWFRDPFEYLSPDADVLMACDHYVGDPWNLTNEANGGFVYARANTRTVNFYKYWFMAREAFPGMHDQDVFNMIKQGKALEEIGLQMQFFDTKYISCFCQPSDDLEKVVTMHANCCFGLESKLQDLRRILADWNRYQLATNRSEELRWSAPKSCLQSSKVLESSEMLH</sequence>
<reference evidence="5" key="1">
    <citation type="submission" date="2021-01" db="EMBL/GenBank/DDBJ databases">
        <title>Adiantum capillus-veneris genome.</title>
        <authorList>
            <person name="Fang Y."/>
            <person name="Liao Q."/>
        </authorList>
    </citation>
    <scope>NUCLEOTIDE SEQUENCE</scope>
    <source>
        <strain evidence="5">H3</strain>
        <tissue evidence="5">Leaf</tissue>
    </source>
</reference>
<keyword evidence="6" id="KW-1185">Reference proteome</keyword>
<evidence type="ECO:0000313" key="6">
    <source>
        <dbReference type="Proteomes" id="UP000886520"/>
    </source>
</evidence>
<keyword evidence="3" id="KW-0732">Signal</keyword>
<feature type="chain" id="PRO_5038713731" description="Glycosyltransferase" evidence="3">
    <location>
        <begin position="33"/>
        <end position="335"/>
    </location>
</feature>
<dbReference type="EMBL" id="JABFUD020000025">
    <property type="protein sequence ID" value="KAI5059353.1"/>
    <property type="molecule type" value="Genomic_DNA"/>
</dbReference>
<evidence type="ECO:0000259" key="4">
    <source>
        <dbReference type="Pfam" id="PF03407"/>
    </source>
</evidence>
<protein>
    <recommendedName>
        <fullName evidence="2">Glycosyltransferase</fullName>
        <ecNumber evidence="2">2.4.2.-</ecNumber>
    </recommendedName>
</protein>
<gene>
    <name evidence="5" type="ORF">GOP47_0025672</name>
</gene>
<evidence type="ECO:0000313" key="5">
    <source>
        <dbReference type="EMBL" id="KAI5059353.1"/>
    </source>
</evidence>
<dbReference type="InterPro" id="IPR029044">
    <property type="entry name" value="Nucleotide-diphossugar_trans"/>
</dbReference>
<dbReference type="Proteomes" id="UP000886520">
    <property type="component" value="Chromosome 25"/>
</dbReference>
<dbReference type="PANTHER" id="PTHR46038">
    <property type="entry name" value="EXPRESSED PROTEIN-RELATED"/>
    <property type="match status" value="1"/>
</dbReference>
<proteinExistence type="inferred from homology"/>
<dbReference type="GO" id="GO:0000139">
    <property type="term" value="C:Golgi membrane"/>
    <property type="evidence" value="ECO:0007669"/>
    <property type="project" value="UniProtKB-SubCell"/>
</dbReference>
<dbReference type="InterPro" id="IPR005069">
    <property type="entry name" value="Nucl-diP-sugar_transferase"/>
</dbReference>
<keyword evidence="2" id="KW-0812">Transmembrane</keyword>
<organism evidence="5 6">
    <name type="scientific">Adiantum capillus-veneris</name>
    <name type="common">Maidenhair fern</name>
    <dbReference type="NCBI Taxonomy" id="13818"/>
    <lineage>
        <taxon>Eukaryota</taxon>
        <taxon>Viridiplantae</taxon>
        <taxon>Streptophyta</taxon>
        <taxon>Embryophyta</taxon>
        <taxon>Tracheophyta</taxon>
        <taxon>Polypodiopsida</taxon>
        <taxon>Polypodiidae</taxon>
        <taxon>Polypodiales</taxon>
        <taxon>Pteridineae</taxon>
        <taxon>Pteridaceae</taxon>
        <taxon>Vittarioideae</taxon>
        <taxon>Adiantum</taxon>
    </lineage>
</organism>
<dbReference type="Pfam" id="PF03407">
    <property type="entry name" value="Nucleotid_trans"/>
    <property type="match status" value="1"/>
</dbReference>
<keyword evidence="2" id="KW-0808">Transferase</keyword>
<dbReference type="AlphaFoldDB" id="A0A9D4U0Y8"/>
<evidence type="ECO:0000256" key="1">
    <source>
        <dbReference type="ARBA" id="ARBA00007033"/>
    </source>
</evidence>
<keyword evidence="2" id="KW-0735">Signal-anchor</keyword>
<dbReference type="OrthoDB" id="540503at2759"/>
<feature type="signal peptide" evidence="3">
    <location>
        <begin position="1"/>
        <end position="32"/>
    </location>
</feature>
<keyword evidence="2" id="KW-0333">Golgi apparatus</keyword>
<comment type="subcellular location">
    <subcellularLocation>
        <location evidence="2">Golgi apparatus membrane</location>
        <topology evidence="2">Single-pass type II membrane protein</topology>
    </subcellularLocation>
</comment>
<dbReference type="PANTHER" id="PTHR46038:SF38">
    <property type="entry name" value="GLYCOSYLTRANSFERASE-RELATED"/>
    <property type="match status" value="1"/>
</dbReference>